<dbReference type="AlphaFoldDB" id="A0AAE2CDC2"/>
<name>A0AAE2CDC2_9LAMI</name>
<evidence type="ECO:0008006" key="3">
    <source>
        <dbReference type="Google" id="ProtNLM"/>
    </source>
</evidence>
<accession>A0AAE2CDC2</accession>
<reference evidence="1" key="1">
    <citation type="submission" date="2020-06" db="EMBL/GenBank/DDBJ databases">
        <authorList>
            <person name="Li T."/>
            <person name="Hu X."/>
            <person name="Zhang T."/>
            <person name="Song X."/>
            <person name="Zhang H."/>
            <person name="Dai N."/>
            <person name="Sheng W."/>
            <person name="Hou X."/>
            <person name="Wei L."/>
        </authorList>
    </citation>
    <scope>NUCLEOTIDE SEQUENCE</scope>
    <source>
        <strain evidence="1">3651</strain>
        <tissue evidence="1">Leaf</tissue>
    </source>
</reference>
<gene>
    <name evidence="1" type="ORF">Salat_2212100</name>
</gene>
<proteinExistence type="predicted"/>
<keyword evidence="2" id="KW-1185">Reference proteome</keyword>
<dbReference type="EMBL" id="JACGWO010000009">
    <property type="protein sequence ID" value="KAK4417994.1"/>
    <property type="molecule type" value="Genomic_DNA"/>
</dbReference>
<dbReference type="Proteomes" id="UP001293254">
    <property type="component" value="Unassembled WGS sequence"/>
</dbReference>
<evidence type="ECO:0000313" key="1">
    <source>
        <dbReference type="EMBL" id="KAK4417994.1"/>
    </source>
</evidence>
<protein>
    <recommendedName>
        <fullName evidence="3">HMA domain-containing protein</fullName>
    </recommendedName>
</protein>
<comment type="caution">
    <text evidence="1">The sequence shown here is derived from an EMBL/GenBank/DDBJ whole genome shotgun (WGS) entry which is preliminary data.</text>
</comment>
<reference evidence="1" key="2">
    <citation type="journal article" date="2024" name="Plant">
        <title>Genomic evolution and insights into agronomic trait innovations of Sesamum species.</title>
        <authorList>
            <person name="Miao H."/>
            <person name="Wang L."/>
            <person name="Qu L."/>
            <person name="Liu H."/>
            <person name="Sun Y."/>
            <person name="Le M."/>
            <person name="Wang Q."/>
            <person name="Wei S."/>
            <person name="Zheng Y."/>
            <person name="Lin W."/>
            <person name="Duan Y."/>
            <person name="Cao H."/>
            <person name="Xiong S."/>
            <person name="Wang X."/>
            <person name="Wei L."/>
            <person name="Li C."/>
            <person name="Ma Q."/>
            <person name="Ju M."/>
            <person name="Zhao R."/>
            <person name="Li G."/>
            <person name="Mu C."/>
            <person name="Tian Q."/>
            <person name="Mei H."/>
            <person name="Zhang T."/>
            <person name="Gao T."/>
            <person name="Zhang H."/>
        </authorList>
    </citation>
    <scope>NUCLEOTIDE SEQUENCE</scope>
    <source>
        <strain evidence="1">3651</strain>
    </source>
</reference>
<evidence type="ECO:0000313" key="2">
    <source>
        <dbReference type="Proteomes" id="UP001293254"/>
    </source>
</evidence>
<sequence length="125" mass="14393">MFYYILQTCIIKVNPSKPGWQKAVLAILRNCKGARFKMDQDGVVELSGIADPNQLLKKISKSSRVELHWFQFGQCSSNLFMPEAKKDPAPQKPNHHNTFPPYAQYGYHYHQPPPQLVFNPYAPPY</sequence>
<organism evidence="1 2">
    <name type="scientific">Sesamum alatum</name>
    <dbReference type="NCBI Taxonomy" id="300844"/>
    <lineage>
        <taxon>Eukaryota</taxon>
        <taxon>Viridiplantae</taxon>
        <taxon>Streptophyta</taxon>
        <taxon>Embryophyta</taxon>
        <taxon>Tracheophyta</taxon>
        <taxon>Spermatophyta</taxon>
        <taxon>Magnoliopsida</taxon>
        <taxon>eudicotyledons</taxon>
        <taxon>Gunneridae</taxon>
        <taxon>Pentapetalae</taxon>
        <taxon>asterids</taxon>
        <taxon>lamiids</taxon>
        <taxon>Lamiales</taxon>
        <taxon>Pedaliaceae</taxon>
        <taxon>Sesamum</taxon>
    </lineage>
</organism>